<reference evidence="8" key="1">
    <citation type="submission" date="2022-01" db="EMBL/GenBank/DDBJ databases">
        <title>Whole genome-based taxonomy of the Shewanellaceae.</title>
        <authorList>
            <person name="Martin-Rodriguez A.J."/>
        </authorList>
    </citation>
    <scope>NUCLEOTIDE SEQUENCE</scope>
    <source>
        <strain evidence="8">KCTC 23973</strain>
    </source>
</reference>
<comment type="similarity">
    <text evidence="6">Belongs to the methyltransferase superfamily. tRNA (adenine-N(6)-)-methyltransferase family.</text>
</comment>
<comment type="catalytic activity">
    <reaction evidence="6">
        <text>adenosine(37) in tRNA1(Val) + S-adenosyl-L-methionine = N(6)-methyladenosine(37) in tRNA1(Val) + S-adenosyl-L-homocysteine + H(+)</text>
        <dbReference type="Rhea" id="RHEA:43160"/>
        <dbReference type="Rhea" id="RHEA-COMP:10369"/>
        <dbReference type="Rhea" id="RHEA-COMP:10370"/>
        <dbReference type="ChEBI" id="CHEBI:15378"/>
        <dbReference type="ChEBI" id="CHEBI:57856"/>
        <dbReference type="ChEBI" id="CHEBI:59789"/>
        <dbReference type="ChEBI" id="CHEBI:74411"/>
        <dbReference type="ChEBI" id="CHEBI:74449"/>
        <dbReference type="EC" id="2.1.1.223"/>
    </reaction>
</comment>
<evidence type="ECO:0000259" key="7">
    <source>
        <dbReference type="Pfam" id="PF05175"/>
    </source>
</evidence>
<dbReference type="Gene3D" id="3.40.50.150">
    <property type="entry name" value="Vaccinia Virus protein VP39"/>
    <property type="match status" value="1"/>
</dbReference>
<dbReference type="InterPro" id="IPR007848">
    <property type="entry name" value="Small_mtfrase_dom"/>
</dbReference>
<dbReference type="InterPro" id="IPR022882">
    <property type="entry name" value="tRNA_adenine-N6_MeTrfase"/>
</dbReference>
<dbReference type="Pfam" id="PF05175">
    <property type="entry name" value="MTS"/>
    <property type="match status" value="1"/>
</dbReference>
<dbReference type="GO" id="GO:0008033">
    <property type="term" value="P:tRNA processing"/>
    <property type="evidence" value="ECO:0007669"/>
    <property type="project" value="UniProtKB-UniRule"/>
</dbReference>
<comment type="subcellular location">
    <subcellularLocation>
        <location evidence="6">Cytoplasm</location>
    </subcellularLocation>
</comment>
<dbReference type="EC" id="2.1.1.223" evidence="6"/>
<keyword evidence="9" id="KW-1185">Reference proteome</keyword>
<evidence type="ECO:0000256" key="5">
    <source>
        <dbReference type="ARBA" id="ARBA00022694"/>
    </source>
</evidence>
<dbReference type="InterPro" id="IPR050210">
    <property type="entry name" value="tRNA_Adenine-N(6)_MTase"/>
</dbReference>
<dbReference type="PRINTS" id="PR00507">
    <property type="entry name" value="N12N6MTFRASE"/>
</dbReference>
<keyword evidence="5 6" id="KW-0819">tRNA processing</keyword>
<dbReference type="PANTHER" id="PTHR47739:SF1">
    <property type="entry name" value="TRNA1(VAL) (ADENINE(37)-N6)-METHYLTRANSFERASE"/>
    <property type="match status" value="1"/>
</dbReference>
<dbReference type="GO" id="GO:0000179">
    <property type="term" value="F:rRNA (adenine-N6,N6-)-dimethyltransferase activity"/>
    <property type="evidence" value="ECO:0007669"/>
    <property type="project" value="InterPro"/>
</dbReference>
<evidence type="ECO:0000256" key="1">
    <source>
        <dbReference type="ARBA" id="ARBA00022490"/>
    </source>
</evidence>
<dbReference type="AlphaFoldDB" id="A0A9X1ZCS5"/>
<evidence type="ECO:0000256" key="6">
    <source>
        <dbReference type="HAMAP-Rule" id="MF_01872"/>
    </source>
</evidence>
<dbReference type="SUPFAM" id="SSF53335">
    <property type="entry name" value="S-adenosyl-L-methionine-dependent methyltransferases"/>
    <property type="match status" value="1"/>
</dbReference>
<comment type="function">
    <text evidence="6">Specifically methylates the adenine in position 37 of tRNA(1)(Val) (anticodon cmo5UAC).</text>
</comment>
<keyword evidence="3 6" id="KW-0808">Transferase</keyword>
<dbReference type="PANTHER" id="PTHR47739">
    <property type="entry name" value="TRNA1(VAL) (ADENINE(37)-N6)-METHYLTRANSFERASE"/>
    <property type="match status" value="1"/>
</dbReference>
<comment type="caution">
    <text evidence="8">The sequence shown here is derived from an EMBL/GenBank/DDBJ whole genome shotgun (WGS) entry which is preliminary data.</text>
</comment>
<keyword evidence="1 6" id="KW-0963">Cytoplasm</keyword>
<evidence type="ECO:0000313" key="8">
    <source>
        <dbReference type="EMBL" id="MCL1138657.1"/>
    </source>
</evidence>
<sequence>MPFTFKRFHIDDSRCGMPVSTDGVLLGAWAPLAKAKSILDIGAGSGLLSLMAAQRSEACITAVELDPLAAADCLNNFSASPWSARLAIVCTDIASYSAAQLGANSPRFEHIICNPPYFANGPQSDNSARATARHTNSLSFDTLLECIKTLLADNGAASVILPSESVAQLEARLEHNQLALKGKLLAASVEGKVANRQILLLSHVSSTFEVQSFEQQLTIRQKNGQYSDEFIQLSQDFYLKL</sequence>
<dbReference type="InterPro" id="IPR029063">
    <property type="entry name" value="SAM-dependent_MTases_sf"/>
</dbReference>
<dbReference type="HAMAP" id="MF_01872">
    <property type="entry name" value="tRNA_methyltr_YfiC"/>
    <property type="match status" value="1"/>
</dbReference>
<dbReference type="GO" id="GO:0005737">
    <property type="term" value="C:cytoplasm"/>
    <property type="evidence" value="ECO:0007669"/>
    <property type="project" value="UniProtKB-SubCell"/>
</dbReference>
<evidence type="ECO:0000256" key="2">
    <source>
        <dbReference type="ARBA" id="ARBA00022603"/>
    </source>
</evidence>
<evidence type="ECO:0000313" key="9">
    <source>
        <dbReference type="Proteomes" id="UP001139293"/>
    </source>
</evidence>
<name>A0A9X1ZCS5_9GAMM</name>
<protein>
    <recommendedName>
        <fullName evidence="6">tRNA1(Val) (adenine(37)-N6)-methyltransferase</fullName>
        <ecNumber evidence="6">2.1.1.223</ecNumber>
    </recommendedName>
    <alternativeName>
        <fullName evidence="6">tRNA m6A37 methyltransferase</fullName>
    </alternativeName>
</protein>
<feature type="domain" description="Methyltransferase small" evidence="7">
    <location>
        <begin position="34"/>
        <end position="125"/>
    </location>
</feature>
<proteinExistence type="inferred from homology"/>
<dbReference type="PROSITE" id="PS01131">
    <property type="entry name" value="RRNA_A_DIMETH"/>
    <property type="match status" value="1"/>
</dbReference>
<accession>A0A9X1ZCS5</accession>
<dbReference type="RefSeq" id="WP_248949720.1">
    <property type="nucleotide sequence ID" value="NZ_JAKILB010000005.1"/>
</dbReference>
<dbReference type="GO" id="GO:0016430">
    <property type="term" value="F:tRNA (adenine-N6)-methyltransferase activity"/>
    <property type="evidence" value="ECO:0007669"/>
    <property type="project" value="UniProtKB-UniRule"/>
</dbReference>
<dbReference type="CDD" id="cd02440">
    <property type="entry name" value="AdoMet_MTases"/>
    <property type="match status" value="1"/>
</dbReference>
<gene>
    <name evidence="8" type="ORF">L2740_08890</name>
</gene>
<dbReference type="Proteomes" id="UP001139293">
    <property type="component" value="Unassembled WGS sequence"/>
</dbReference>
<evidence type="ECO:0000256" key="3">
    <source>
        <dbReference type="ARBA" id="ARBA00022679"/>
    </source>
</evidence>
<evidence type="ECO:0000256" key="4">
    <source>
        <dbReference type="ARBA" id="ARBA00022691"/>
    </source>
</evidence>
<keyword evidence="4 6" id="KW-0949">S-adenosyl-L-methionine</keyword>
<organism evidence="8 9">
    <name type="scientific">Shewanella pneumatophori</name>
    <dbReference type="NCBI Taxonomy" id="314092"/>
    <lineage>
        <taxon>Bacteria</taxon>
        <taxon>Pseudomonadati</taxon>
        <taxon>Pseudomonadota</taxon>
        <taxon>Gammaproteobacteria</taxon>
        <taxon>Alteromonadales</taxon>
        <taxon>Shewanellaceae</taxon>
        <taxon>Shewanella</taxon>
    </lineage>
</organism>
<dbReference type="InterPro" id="IPR020596">
    <property type="entry name" value="rRNA_Ade_Mease_Trfase_CS"/>
</dbReference>
<dbReference type="EMBL" id="JAKILB010000005">
    <property type="protein sequence ID" value="MCL1138657.1"/>
    <property type="molecule type" value="Genomic_DNA"/>
</dbReference>
<keyword evidence="2 6" id="KW-0489">Methyltransferase</keyword>